<name>A0A9N8PJL6_9PEZI</name>
<feature type="region of interest" description="Disordered" evidence="1">
    <location>
        <begin position="169"/>
        <end position="188"/>
    </location>
</feature>
<evidence type="ECO:0008006" key="4">
    <source>
        <dbReference type="Google" id="ProtNLM"/>
    </source>
</evidence>
<keyword evidence="3" id="KW-1185">Reference proteome</keyword>
<evidence type="ECO:0000313" key="2">
    <source>
        <dbReference type="EMBL" id="CAD0098600.1"/>
    </source>
</evidence>
<feature type="compositionally biased region" description="Acidic residues" evidence="1">
    <location>
        <begin position="178"/>
        <end position="188"/>
    </location>
</feature>
<gene>
    <name evidence="2" type="ORF">AWRI4233_LOCUS7424</name>
</gene>
<proteinExistence type="predicted"/>
<dbReference type="OrthoDB" id="3913567at2759"/>
<protein>
    <recommendedName>
        <fullName evidence="4">BTB domain-containing protein</fullName>
    </recommendedName>
</protein>
<comment type="caution">
    <text evidence="2">The sequence shown here is derived from an EMBL/GenBank/DDBJ whole genome shotgun (WGS) entry which is preliminary data.</text>
</comment>
<organism evidence="2 3">
    <name type="scientific">Aureobasidium mustum</name>
    <dbReference type="NCBI Taxonomy" id="2773714"/>
    <lineage>
        <taxon>Eukaryota</taxon>
        <taxon>Fungi</taxon>
        <taxon>Dikarya</taxon>
        <taxon>Ascomycota</taxon>
        <taxon>Pezizomycotina</taxon>
        <taxon>Dothideomycetes</taxon>
        <taxon>Dothideomycetidae</taxon>
        <taxon>Dothideales</taxon>
        <taxon>Saccotheciaceae</taxon>
        <taxon>Aureobasidium</taxon>
    </lineage>
</organism>
<accession>A0A9N8PJL6</accession>
<dbReference type="Proteomes" id="UP000714618">
    <property type="component" value="Unassembled WGS sequence"/>
</dbReference>
<sequence>MKHITGDNKNGFEIRNVVFRKLNPAAFESLVSWLNTADYAPRLIEGEHSHLEGVKSTGQFEEAADAASTLWNIAHKLELTDLQELIYRKIEVQTPLAANSLLMMTRMVFWNSPTNAKIDGKMRKMLKLDVAARLHEILQEEPFLFSRLVKSDVDLANYIFQYQVDHPWEEPPEHLSEDDGDDAEDDDE</sequence>
<dbReference type="EMBL" id="CAIJEO010000009">
    <property type="protein sequence ID" value="CAD0098600.1"/>
    <property type="molecule type" value="Genomic_DNA"/>
</dbReference>
<evidence type="ECO:0000256" key="1">
    <source>
        <dbReference type="SAM" id="MobiDB-lite"/>
    </source>
</evidence>
<reference evidence="2" key="1">
    <citation type="submission" date="2020-06" db="EMBL/GenBank/DDBJ databases">
        <authorList>
            <person name="Onetto C."/>
        </authorList>
    </citation>
    <scope>NUCLEOTIDE SEQUENCE</scope>
</reference>
<evidence type="ECO:0000313" key="3">
    <source>
        <dbReference type="Proteomes" id="UP000714618"/>
    </source>
</evidence>
<dbReference type="AlphaFoldDB" id="A0A9N8PJL6"/>